<keyword evidence="3" id="KW-0547">Nucleotide-binding</keyword>
<dbReference type="GO" id="GO:0005524">
    <property type="term" value="F:ATP binding"/>
    <property type="evidence" value="ECO:0007669"/>
    <property type="project" value="UniProtKB-KW"/>
</dbReference>
<dbReference type="InterPro" id="IPR050153">
    <property type="entry name" value="Metal_Ion_Import_ABC"/>
</dbReference>
<dbReference type="AlphaFoldDB" id="A0A1C0ACC6"/>
<dbReference type="PROSITE" id="PS00211">
    <property type="entry name" value="ABC_TRANSPORTER_1"/>
    <property type="match status" value="1"/>
</dbReference>
<evidence type="ECO:0000313" key="6">
    <source>
        <dbReference type="EMBL" id="OCL28022.1"/>
    </source>
</evidence>
<dbReference type="InterPro" id="IPR027417">
    <property type="entry name" value="P-loop_NTPase"/>
</dbReference>
<evidence type="ECO:0000313" key="7">
    <source>
        <dbReference type="Proteomes" id="UP000093514"/>
    </source>
</evidence>
<dbReference type="Proteomes" id="UP000093514">
    <property type="component" value="Unassembled WGS sequence"/>
</dbReference>
<organism evidence="6 7">
    <name type="scientific">Orenia metallireducens</name>
    <dbReference type="NCBI Taxonomy" id="1413210"/>
    <lineage>
        <taxon>Bacteria</taxon>
        <taxon>Bacillati</taxon>
        <taxon>Bacillota</taxon>
        <taxon>Clostridia</taxon>
        <taxon>Halanaerobiales</taxon>
        <taxon>Halobacteroidaceae</taxon>
        <taxon>Orenia</taxon>
    </lineage>
</organism>
<reference evidence="7" key="1">
    <citation type="submission" date="2016-07" db="EMBL/GenBank/DDBJ databases">
        <authorList>
            <person name="Florea S."/>
            <person name="Webb J.S."/>
            <person name="Jaromczyk J."/>
            <person name="Schardl C.L."/>
        </authorList>
    </citation>
    <scope>NUCLEOTIDE SEQUENCE [LARGE SCALE GENOMIC DNA]</scope>
    <source>
        <strain evidence="7">Z6</strain>
    </source>
</reference>
<accession>A0A1C0ACC6</accession>
<dbReference type="SUPFAM" id="SSF52540">
    <property type="entry name" value="P-loop containing nucleoside triphosphate hydrolases"/>
    <property type="match status" value="1"/>
</dbReference>
<dbReference type="PROSITE" id="PS50893">
    <property type="entry name" value="ABC_TRANSPORTER_2"/>
    <property type="match status" value="1"/>
</dbReference>
<feature type="domain" description="ABC transporter" evidence="5">
    <location>
        <begin position="5"/>
        <end position="241"/>
    </location>
</feature>
<dbReference type="RefSeq" id="WP_068715053.1">
    <property type="nucleotide sequence ID" value="NZ_LWDV01000006.1"/>
</dbReference>
<comment type="similarity">
    <text evidence="1">Belongs to the ABC transporter superfamily.</text>
</comment>
<keyword evidence="7" id="KW-1185">Reference proteome</keyword>
<dbReference type="InterPro" id="IPR017871">
    <property type="entry name" value="ABC_transporter-like_CS"/>
</dbReference>
<dbReference type="PANTHER" id="PTHR42734:SF17">
    <property type="entry name" value="METAL TRANSPORT SYSTEM ATP-BINDING PROTEIN TM_0124-RELATED"/>
    <property type="match status" value="1"/>
</dbReference>
<evidence type="ECO:0000256" key="4">
    <source>
        <dbReference type="ARBA" id="ARBA00022840"/>
    </source>
</evidence>
<keyword evidence="2" id="KW-0813">Transport</keyword>
<dbReference type="InterPro" id="IPR003439">
    <property type="entry name" value="ABC_transporter-like_ATP-bd"/>
</dbReference>
<name>A0A1C0ACC6_9FIRM</name>
<dbReference type="GO" id="GO:0016887">
    <property type="term" value="F:ATP hydrolysis activity"/>
    <property type="evidence" value="ECO:0007669"/>
    <property type="project" value="InterPro"/>
</dbReference>
<dbReference type="SMART" id="SM00382">
    <property type="entry name" value="AAA"/>
    <property type="match status" value="1"/>
</dbReference>
<protein>
    <submittedName>
        <fullName evidence="6">Zinc ABC transporter ATP-binding protein</fullName>
    </submittedName>
</protein>
<comment type="caution">
    <text evidence="6">The sequence shown here is derived from an EMBL/GenBank/DDBJ whole genome shotgun (WGS) entry which is preliminary data.</text>
</comment>
<dbReference type="PANTHER" id="PTHR42734">
    <property type="entry name" value="METAL TRANSPORT SYSTEM ATP-BINDING PROTEIN TM_0124-RELATED"/>
    <property type="match status" value="1"/>
</dbReference>
<dbReference type="OrthoDB" id="9806726at2"/>
<proteinExistence type="inferred from homology"/>
<dbReference type="FunFam" id="3.40.50.300:FF:000134">
    <property type="entry name" value="Iron-enterobactin ABC transporter ATP-binding protein"/>
    <property type="match status" value="1"/>
</dbReference>
<evidence type="ECO:0000256" key="2">
    <source>
        <dbReference type="ARBA" id="ARBA00022448"/>
    </source>
</evidence>
<evidence type="ECO:0000256" key="3">
    <source>
        <dbReference type="ARBA" id="ARBA00022741"/>
    </source>
</evidence>
<dbReference type="EMBL" id="LWDV01000006">
    <property type="protein sequence ID" value="OCL28022.1"/>
    <property type="molecule type" value="Genomic_DNA"/>
</dbReference>
<evidence type="ECO:0000256" key="1">
    <source>
        <dbReference type="ARBA" id="ARBA00005417"/>
    </source>
</evidence>
<reference evidence="6 7" key="2">
    <citation type="submission" date="2016-08" db="EMBL/GenBank/DDBJ databases">
        <title>Orenia metallireducens sp. nov. strain Z6, a Novel Metal-reducing Firmicute from the Deep Subsurface.</title>
        <authorList>
            <person name="Maxim B.I."/>
            <person name="Kenneth K."/>
            <person name="Flynn T.M."/>
            <person name="Oloughlin E.J."/>
            <person name="Locke R.A."/>
            <person name="Weber J.R."/>
            <person name="Egan S.M."/>
            <person name="Mackie R.I."/>
            <person name="Cann I.K."/>
        </authorList>
    </citation>
    <scope>NUCLEOTIDE SEQUENCE [LARGE SCALE GENOMIC DNA]</scope>
    <source>
        <strain evidence="6 7">Z6</strain>
    </source>
</reference>
<sequence>MKEIIEVENLSFSYEDDYVLKDINLTINKGDFIAFIGPNGSGKSTLLKLLIGDLKASSGQVKLLGKAIKNFKEWDKVGYISQKVRDFNSSFPATVKEIIGAALYQEMGWFKILTKKLEQRIDKVLKLVDMFDYKYRKIGELSGGQQQRVFIARTLISNPEIIFLDEPLVGVDAKSQDEFYKLLAKLNGELGITIVMISHDIYVISDQANKIFCFGNNSIFVHQAEEFDYINYLNQIKGDNKSLVPKHEHQGVNSRCC</sequence>
<dbReference type="InterPro" id="IPR003593">
    <property type="entry name" value="AAA+_ATPase"/>
</dbReference>
<gene>
    <name evidence="6" type="ORF">U472_02145</name>
</gene>
<keyword evidence="4 6" id="KW-0067">ATP-binding</keyword>
<dbReference type="CDD" id="cd03235">
    <property type="entry name" value="ABC_Metallic_Cations"/>
    <property type="match status" value="1"/>
</dbReference>
<dbReference type="Pfam" id="PF00005">
    <property type="entry name" value="ABC_tran"/>
    <property type="match status" value="1"/>
</dbReference>
<dbReference type="Gene3D" id="3.40.50.300">
    <property type="entry name" value="P-loop containing nucleotide triphosphate hydrolases"/>
    <property type="match status" value="1"/>
</dbReference>
<evidence type="ECO:0000259" key="5">
    <source>
        <dbReference type="PROSITE" id="PS50893"/>
    </source>
</evidence>